<sequence>MRKNVALVLGSGGARGLAHIGVIEELEKQEFNITSVSGTSIGSLIGGFYAMGKLPEFTEWVSALRKKDVYNLMDFTLSTNGLLRAEKVFKRMNAFIPDKAIEEMNIPYSAVATDIINRKEVVFTTGSFYEAARASISIPTIITPVPQEDRILVDGGLLNPVPVGCITRTENDILVAVNLYDGNNVKITRNGKGNNSELSENKAFIYGSLLPSTINDIVKKIIEFIPGGNKQSQGYYTLVHFTTSVMLERISELSLMVNKPDILINIPASSAKTFDFHKAEQLIELGRMEARKSINQYVDIHVN</sequence>
<dbReference type="GO" id="GO:0016042">
    <property type="term" value="P:lipid catabolic process"/>
    <property type="evidence" value="ECO:0007669"/>
    <property type="project" value="UniProtKB-UniRule"/>
</dbReference>
<dbReference type="RefSeq" id="WP_158869551.1">
    <property type="nucleotide sequence ID" value="NZ_CP046401.1"/>
</dbReference>
<evidence type="ECO:0000313" key="7">
    <source>
        <dbReference type="Proteomes" id="UP000428260"/>
    </source>
</evidence>
<keyword evidence="3 4" id="KW-0443">Lipid metabolism</keyword>
<feature type="domain" description="PNPLA" evidence="5">
    <location>
        <begin position="7"/>
        <end position="167"/>
    </location>
</feature>
<keyword evidence="7" id="KW-1185">Reference proteome</keyword>
<dbReference type="KEGG" id="mcos:GM418_22960"/>
<dbReference type="SUPFAM" id="SSF52151">
    <property type="entry name" value="FabD/lysophospholipase-like"/>
    <property type="match status" value="1"/>
</dbReference>
<dbReference type="EMBL" id="CP046401">
    <property type="protein sequence ID" value="QGY46417.1"/>
    <property type="molecule type" value="Genomic_DNA"/>
</dbReference>
<reference evidence="6 7" key="1">
    <citation type="submission" date="2019-11" db="EMBL/GenBank/DDBJ databases">
        <authorList>
            <person name="Zheng R.K."/>
            <person name="Sun C.M."/>
        </authorList>
    </citation>
    <scope>NUCLEOTIDE SEQUENCE [LARGE SCALE GENOMIC DNA]</scope>
    <source>
        <strain evidence="6 7">WC007</strain>
    </source>
</reference>
<dbReference type="Gene3D" id="3.40.1090.10">
    <property type="entry name" value="Cytosolic phospholipase A2 catalytic domain"/>
    <property type="match status" value="2"/>
</dbReference>
<keyword evidence="1 4" id="KW-0378">Hydrolase</keyword>
<keyword evidence="2 4" id="KW-0442">Lipid degradation</keyword>
<dbReference type="Proteomes" id="UP000428260">
    <property type="component" value="Chromosome"/>
</dbReference>
<gene>
    <name evidence="6" type="ORF">GM418_22960</name>
</gene>
<evidence type="ECO:0000256" key="3">
    <source>
        <dbReference type="ARBA" id="ARBA00023098"/>
    </source>
</evidence>
<evidence type="ECO:0000256" key="4">
    <source>
        <dbReference type="PROSITE-ProRule" id="PRU01161"/>
    </source>
</evidence>
<dbReference type="InterPro" id="IPR016035">
    <property type="entry name" value="Acyl_Trfase/lysoPLipase"/>
</dbReference>
<comment type="caution">
    <text evidence="4">Lacks conserved residue(s) required for the propagation of feature annotation.</text>
</comment>
<dbReference type="PROSITE" id="PS51635">
    <property type="entry name" value="PNPLA"/>
    <property type="match status" value="1"/>
</dbReference>
<feature type="short sequence motif" description="GXSXG" evidence="4">
    <location>
        <begin position="38"/>
        <end position="42"/>
    </location>
</feature>
<feature type="active site" description="Nucleophile" evidence="4">
    <location>
        <position position="40"/>
    </location>
</feature>
<name>A0A6I6K1L1_9BACT</name>
<feature type="active site" description="Proton acceptor" evidence="4">
    <location>
        <position position="154"/>
    </location>
</feature>
<dbReference type="InterPro" id="IPR002641">
    <property type="entry name" value="PNPLA_dom"/>
</dbReference>
<dbReference type="PANTHER" id="PTHR14226:SF76">
    <property type="entry name" value="NTE FAMILY PROTEIN RSSA"/>
    <property type="match status" value="1"/>
</dbReference>
<accession>A0A6I6K1L1</accession>
<feature type="short sequence motif" description="DGA/G" evidence="4">
    <location>
        <begin position="154"/>
        <end position="156"/>
    </location>
</feature>
<evidence type="ECO:0000259" key="5">
    <source>
        <dbReference type="PROSITE" id="PS51635"/>
    </source>
</evidence>
<dbReference type="InterPro" id="IPR050301">
    <property type="entry name" value="NTE"/>
</dbReference>
<dbReference type="PANTHER" id="PTHR14226">
    <property type="entry name" value="NEUROPATHY TARGET ESTERASE/SWISS CHEESE D.MELANOGASTER"/>
    <property type="match status" value="1"/>
</dbReference>
<dbReference type="AlphaFoldDB" id="A0A6I6K1L1"/>
<evidence type="ECO:0000256" key="1">
    <source>
        <dbReference type="ARBA" id="ARBA00022801"/>
    </source>
</evidence>
<evidence type="ECO:0000313" key="6">
    <source>
        <dbReference type="EMBL" id="QGY46417.1"/>
    </source>
</evidence>
<organism evidence="6 7">
    <name type="scientific">Maribellus comscasis</name>
    <dbReference type="NCBI Taxonomy" id="2681766"/>
    <lineage>
        <taxon>Bacteria</taxon>
        <taxon>Pseudomonadati</taxon>
        <taxon>Bacteroidota</taxon>
        <taxon>Bacteroidia</taxon>
        <taxon>Marinilabiliales</taxon>
        <taxon>Prolixibacteraceae</taxon>
        <taxon>Maribellus</taxon>
    </lineage>
</organism>
<dbReference type="GO" id="GO:0016787">
    <property type="term" value="F:hydrolase activity"/>
    <property type="evidence" value="ECO:0007669"/>
    <property type="project" value="UniProtKB-UniRule"/>
</dbReference>
<proteinExistence type="predicted"/>
<evidence type="ECO:0000256" key="2">
    <source>
        <dbReference type="ARBA" id="ARBA00022963"/>
    </source>
</evidence>
<protein>
    <submittedName>
        <fullName evidence="6">Patatin</fullName>
    </submittedName>
</protein>
<dbReference type="Pfam" id="PF01734">
    <property type="entry name" value="Patatin"/>
    <property type="match status" value="1"/>
</dbReference>